<evidence type="ECO:0000313" key="8">
    <source>
        <dbReference type="EMBL" id="RRD03833.1"/>
    </source>
</evidence>
<keyword evidence="4 5" id="KW-0418">Kinase</keyword>
<keyword evidence="3 5" id="KW-0808">Transferase</keyword>
<dbReference type="OrthoDB" id="9782710at2"/>
<evidence type="ECO:0000259" key="6">
    <source>
        <dbReference type="Pfam" id="PF00370"/>
    </source>
</evidence>
<dbReference type="AlphaFoldDB" id="A0A3P1T5Z1"/>
<evidence type="ECO:0000256" key="2">
    <source>
        <dbReference type="ARBA" id="ARBA00022629"/>
    </source>
</evidence>
<dbReference type="PROSITE" id="PS00445">
    <property type="entry name" value="FGGY_KINASES_2"/>
    <property type="match status" value="1"/>
</dbReference>
<evidence type="ECO:0000256" key="3">
    <source>
        <dbReference type="ARBA" id="ARBA00022679"/>
    </source>
</evidence>
<evidence type="ECO:0000256" key="1">
    <source>
        <dbReference type="ARBA" id="ARBA00009156"/>
    </source>
</evidence>
<accession>A0A3P1T5Z1</accession>
<dbReference type="EMBL" id="RQZG01000016">
    <property type="protein sequence ID" value="RRD03833.1"/>
    <property type="molecule type" value="Genomic_DNA"/>
</dbReference>
<dbReference type="GO" id="GO:0016301">
    <property type="term" value="F:kinase activity"/>
    <property type="evidence" value="ECO:0007669"/>
    <property type="project" value="UniProtKB-KW"/>
</dbReference>
<feature type="domain" description="Carbohydrate kinase FGGY N-terminal" evidence="6">
    <location>
        <begin position="141"/>
        <end position="382"/>
    </location>
</feature>
<feature type="domain" description="Carbohydrate kinase FGGY C-terminal" evidence="7">
    <location>
        <begin position="392"/>
        <end position="572"/>
    </location>
</feature>
<dbReference type="Pfam" id="PF02782">
    <property type="entry name" value="FGGY_C"/>
    <property type="match status" value="1"/>
</dbReference>
<dbReference type="InterPro" id="IPR018483">
    <property type="entry name" value="Carb_kinase_FGGY_CS"/>
</dbReference>
<dbReference type="InterPro" id="IPR050406">
    <property type="entry name" value="FGGY_Carb_Kinase"/>
</dbReference>
<sequence length="626" mass="66858">MFGGLTDVAGELLVHRRHAVEDPGGRLQAHTRSFRHVGQGGPTPRLPSHVCPPARSVVKNLAPQNHRARAGIVVCHPFGDPADNVVPVFYPRFHVTTRHRCRRAGQRCPEIWARKAQPRHRGRRSHEAGRGVGSRDVTTVVLGIDSSTQSCTVEVRDLEDGRLLSTVRTPHPPTTPPVSEQDPEAWWQALVAAVRQAMTDPSWQVVGIAVGAQCHGLVVTDTDGRSLRKAKLWNDTTSASQAAALVERHGAAWWAQEIGLVPSAAHTVTKVAWLAEHEPETLARGRRLFVPHDWLTHRLTGNHCSDRSDSSGTGYFSAETMQWRTDILTEAAGERDWQAMLPVVLGPDEPAGELLPAAAEELGIAPGAVVAPGGGDQHLAAQGIGLEVGDVAWSLGTSGVVLATVTDPVVDVTGGVDGLANVTGGYLPLACTLNCTKVTDTFAHLLGVDHTEFARLALAAAPSVDRPLLAAFLDGERTPRLPWATGLLGGITTTMTREQLALSAVEGVCLGLLRGERALERATTPVTGRTLLIGGAARSEAYRQVIADLTGRDSVTVDAPEGTARGAAIQAAAIVQRVGVAEQTRLWRPVETSRTHPRTDRTDVWERYEALADVQATGPIHPGTAT</sequence>
<dbReference type="Gene3D" id="3.30.420.40">
    <property type="match status" value="2"/>
</dbReference>
<comment type="similarity">
    <text evidence="1 5">Belongs to the FGGY kinase family.</text>
</comment>
<name>A0A3P1T5Z1_9ACTN</name>
<dbReference type="PANTHER" id="PTHR43095:SF5">
    <property type="entry name" value="XYLULOSE KINASE"/>
    <property type="match status" value="1"/>
</dbReference>
<evidence type="ECO:0000313" key="9">
    <source>
        <dbReference type="Proteomes" id="UP000280819"/>
    </source>
</evidence>
<dbReference type="GO" id="GO:0042732">
    <property type="term" value="P:D-xylose metabolic process"/>
    <property type="evidence" value="ECO:0007669"/>
    <property type="project" value="UniProtKB-KW"/>
</dbReference>
<gene>
    <name evidence="8" type="ORF">EII34_12605</name>
</gene>
<dbReference type="InterPro" id="IPR018485">
    <property type="entry name" value="FGGY_C"/>
</dbReference>
<dbReference type="Proteomes" id="UP000280819">
    <property type="component" value="Unassembled WGS sequence"/>
</dbReference>
<comment type="caution">
    <text evidence="8">The sequence shown here is derived from an EMBL/GenBank/DDBJ whole genome shotgun (WGS) entry which is preliminary data.</text>
</comment>
<proteinExistence type="inferred from homology"/>
<evidence type="ECO:0000256" key="5">
    <source>
        <dbReference type="RuleBase" id="RU003733"/>
    </source>
</evidence>
<dbReference type="InterPro" id="IPR043129">
    <property type="entry name" value="ATPase_NBD"/>
</dbReference>
<evidence type="ECO:0000256" key="4">
    <source>
        <dbReference type="ARBA" id="ARBA00022777"/>
    </source>
</evidence>
<protein>
    <submittedName>
        <fullName evidence="8">Xylulokinase</fullName>
    </submittedName>
</protein>
<dbReference type="Pfam" id="PF00370">
    <property type="entry name" value="FGGY_N"/>
    <property type="match status" value="1"/>
</dbReference>
<evidence type="ECO:0000259" key="7">
    <source>
        <dbReference type="Pfam" id="PF02782"/>
    </source>
</evidence>
<keyword evidence="2" id="KW-0119">Carbohydrate metabolism</keyword>
<keyword evidence="2" id="KW-0859">Xylose metabolism</keyword>
<dbReference type="SUPFAM" id="SSF53067">
    <property type="entry name" value="Actin-like ATPase domain"/>
    <property type="match status" value="2"/>
</dbReference>
<organism evidence="8 9">
    <name type="scientific">Arachnia propionica</name>
    <dbReference type="NCBI Taxonomy" id="1750"/>
    <lineage>
        <taxon>Bacteria</taxon>
        <taxon>Bacillati</taxon>
        <taxon>Actinomycetota</taxon>
        <taxon>Actinomycetes</taxon>
        <taxon>Propionibacteriales</taxon>
        <taxon>Propionibacteriaceae</taxon>
        <taxon>Arachnia</taxon>
    </lineage>
</organism>
<reference evidence="8 9" key="1">
    <citation type="submission" date="2018-11" db="EMBL/GenBank/DDBJ databases">
        <title>Genomes From Bacteria Associated with the Canine Oral Cavity: a Test Case for Automated Genome-Based Taxonomic Assignment.</title>
        <authorList>
            <person name="Coil D.A."/>
            <person name="Jospin G."/>
            <person name="Darling A.E."/>
            <person name="Wallis C."/>
            <person name="Davis I.J."/>
            <person name="Harris S."/>
            <person name="Eisen J.A."/>
            <person name="Holcombe L.J."/>
            <person name="O'Flynn C."/>
        </authorList>
    </citation>
    <scope>NUCLEOTIDE SEQUENCE [LARGE SCALE GENOMIC DNA]</scope>
    <source>
        <strain evidence="8 9">OH887_COT-365</strain>
    </source>
</reference>
<dbReference type="InterPro" id="IPR018484">
    <property type="entry name" value="FGGY_N"/>
</dbReference>
<dbReference type="CDD" id="cd07809">
    <property type="entry name" value="ASKHA_NBD_FGGY_BaXK-like"/>
    <property type="match status" value="1"/>
</dbReference>
<dbReference type="PANTHER" id="PTHR43095">
    <property type="entry name" value="SUGAR KINASE"/>
    <property type="match status" value="1"/>
</dbReference>
<dbReference type="GO" id="GO:0016773">
    <property type="term" value="F:phosphotransferase activity, alcohol group as acceptor"/>
    <property type="evidence" value="ECO:0007669"/>
    <property type="project" value="InterPro"/>
</dbReference>